<dbReference type="GO" id="GO:0032233">
    <property type="term" value="P:positive regulation of actin filament bundle assembly"/>
    <property type="evidence" value="ECO:0007669"/>
    <property type="project" value="TreeGrafter"/>
</dbReference>
<gene>
    <name evidence="6" type="ORF">MATL_G00045000</name>
</gene>
<dbReference type="OrthoDB" id="421374at2759"/>
<evidence type="ECO:0000256" key="1">
    <source>
        <dbReference type="ARBA" id="ARBA00004245"/>
    </source>
</evidence>
<protein>
    <recommendedName>
        <fullName evidence="5">Profilin</fullName>
    </recommendedName>
</protein>
<dbReference type="GO" id="GO:0003779">
    <property type="term" value="F:actin binding"/>
    <property type="evidence" value="ECO:0007669"/>
    <property type="project" value="UniProtKB-KW"/>
</dbReference>
<comment type="caution">
    <text evidence="6">The sequence shown here is derived from an EMBL/GenBank/DDBJ whole genome shotgun (WGS) entry which is preliminary data.</text>
</comment>
<comment type="subcellular location">
    <subcellularLocation>
        <location evidence="1">Cytoplasm</location>
        <location evidence="1">Cytoskeleton</location>
    </subcellularLocation>
</comment>
<dbReference type="InterPro" id="IPR036140">
    <property type="entry name" value="PFN_sf"/>
</dbReference>
<keyword evidence="7" id="KW-1185">Reference proteome</keyword>
<dbReference type="Proteomes" id="UP001046870">
    <property type="component" value="Chromosome 3"/>
</dbReference>
<dbReference type="SUPFAM" id="SSF55770">
    <property type="entry name" value="Profilin (actin-binding protein)"/>
    <property type="match status" value="1"/>
</dbReference>
<dbReference type="GO" id="GO:0030036">
    <property type="term" value="P:actin cytoskeleton organization"/>
    <property type="evidence" value="ECO:0007669"/>
    <property type="project" value="InterPro"/>
</dbReference>
<dbReference type="EMBL" id="JAFDVH010000003">
    <property type="protein sequence ID" value="KAG7484037.1"/>
    <property type="molecule type" value="Genomic_DNA"/>
</dbReference>
<dbReference type="InterPro" id="IPR048278">
    <property type="entry name" value="PFN"/>
</dbReference>
<evidence type="ECO:0000256" key="4">
    <source>
        <dbReference type="ARBA" id="ARBA00023212"/>
    </source>
</evidence>
<dbReference type="SMART" id="SM00392">
    <property type="entry name" value="PROF"/>
    <property type="match status" value="1"/>
</dbReference>
<dbReference type="Gene3D" id="3.30.450.30">
    <property type="entry name" value="Dynein light chain 2a, cytoplasmic"/>
    <property type="match status" value="1"/>
</dbReference>
<dbReference type="PANTHER" id="PTHR13936">
    <property type="entry name" value="PROFILIN"/>
    <property type="match status" value="1"/>
</dbReference>
<dbReference type="GO" id="GO:0005737">
    <property type="term" value="C:cytoplasm"/>
    <property type="evidence" value="ECO:0007669"/>
    <property type="project" value="TreeGrafter"/>
</dbReference>
<dbReference type="InterPro" id="IPR005455">
    <property type="entry name" value="PFN_euk"/>
</dbReference>
<sequence length="164" mass="18000">MLWAGRAPPWCNINPCRLPQSRFETLQKSQGLCCCSFLTLHQNSTRDGDVLGRESLWASHPSGEFKAITPAEIRQLVAKERNTLFSNGVTLGGVKCTVLRDSINEENSMDLRTKASDADAQTYNISVGRSNTALVIVKGNHGIHGGSVNVKAFNMAEYLRKSGY</sequence>
<dbReference type="AlphaFoldDB" id="A0A9D3QAY5"/>
<proteinExistence type="inferred from homology"/>
<keyword evidence="3" id="KW-0963">Cytoplasm</keyword>
<dbReference type="GO" id="GO:0030833">
    <property type="term" value="P:regulation of actin filament polymerization"/>
    <property type="evidence" value="ECO:0007669"/>
    <property type="project" value="TreeGrafter"/>
</dbReference>
<keyword evidence="5" id="KW-0009">Actin-binding</keyword>
<evidence type="ECO:0000313" key="7">
    <source>
        <dbReference type="Proteomes" id="UP001046870"/>
    </source>
</evidence>
<organism evidence="6 7">
    <name type="scientific">Megalops atlanticus</name>
    <name type="common">Tarpon</name>
    <name type="synonym">Clupea gigantea</name>
    <dbReference type="NCBI Taxonomy" id="7932"/>
    <lineage>
        <taxon>Eukaryota</taxon>
        <taxon>Metazoa</taxon>
        <taxon>Chordata</taxon>
        <taxon>Craniata</taxon>
        <taxon>Vertebrata</taxon>
        <taxon>Euteleostomi</taxon>
        <taxon>Actinopterygii</taxon>
        <taxon>Neopterygii</taxon>
        <taxon>Teleostei</taxon>
        <taxon>Elopiformes</taxon>
        <taxon>Megalopidae</taxon>
        <taxon>Megalops</taxon>
    </lineage>
</organism>
<evidence type="ECO:0000256" key="5">
    <source>
        <dbReference type="RuleBase" id="RU003909"/>
    </source>
</evidence>
<evidence type="ECO:0000256" key="2">
    <source>
        <dbReference type="ARBA" id="ARBA00010058"/>
    </source>
</evidence>
<evidence type="ECO:0000313" key="6">
    <source>
        <dbReference type="EMBL" id="KAG7484037.1"/>
    </source>
</evidence>
<evidence type="ECO:0000256" key="3">
    <source>
        <dbReference type="ARBA" id="ARBA00022490"/>
    </source>
</evidence>
<accession>A0A9D3QAY5</accession>
<reference evidence="6" key="1">
    <citation type="submission" date="2021-01" db="EMBL/GenBank/DDBJ databases">
        <authorList>
            <person name="Zahm M."/>
            <person name="Roques C."/>
            <person name="Cabau C."/>
            <person name="Klopp C."/>
            <person name="Donnadieu C."/>
            <person name="Jouanno E."/>
            <person name="Lampietro C."/>
            <person name="Louis A."/>
            <person name="Herpin A."/>
            <person name="Echchiki A."/>
            <person name="Berthelot C."/>
            <person name="Parey E."/>
            <person name="Roest-Crollius H."/>
            <person name="Braasch I."/>
            <person name="Postlethwait J."/>
            <person name="Bobe J."/>
            <person name="Montfort J."/>
            <person name="Bouchez O."/>
            <person name="Begum T."/>
            <person name="Mejri S."/>
            <person name="Adams A."/>
            <person name="Chen W.-J."/>
            <person name="Guiguen Y."/>
        </authorList>
    </citation>
    <scope>NUCLEOTIDE SEQUENCE</scope>
    <source>
        <strain evidence="6">YG-15Mar2019-1</strain>
        <tissue evidence="6">Brain</tissue>
    </source>
</reference>
<keyword evidence="4" id="KW-0206">Cytoskeleton</keyword>
<name>A0A9D3QAY5_MEGAT</name>
<dbReference type="PANTHER" id="PTHR13936:SF17">
    <property type="entry name" value="PROFILIN"/>
    <property type="match status" value="1"/>
</dbReference>
<comment type="similarity">
    <text evidence="2 5">Belongs to the profilin family.</text>
</comment>
<dbReference type="InterPro" id="IPR005454">
    <property type="entry name" value="Profilin1/2/3_vertebrate"/>
</dbReference>
<dbReference type="GO" id="GO:0005856">
    <property type="term" value="C:cytoskeleton"/>
    <property type="evidence" value="ECO:0007669"/>
    <property type="project" value="UniProtKB-SubCell"/>
</dbReference>
<dbReference type="Pfam" id="PF00235">
    <property type="entry name" value="Profilin"/>
    <property type="match status" value="1"/>
</dbReference>
<dbReference type="PRINTS" id="PR01639">
    <property type="entry name" value="PROFILINMAML"/>
</dbReference>
<dbReference type="CDD" id="cd00148">
    <property type="entry name" value="PROF"/>
    <property type="match status" value="1"/>
</dbReference>